<proteinExistence type="predicted"/>
<dbReference type="EMBL" id="JOMQ01000016">
    <property type="protein sequence ID" value="OUJ03180.1"/>
    <property type="molecule type" value="Genomic_DNA"/>
</dbReference>
<comment type="caution">
    <text evidence="1">The sequence shown here is derived from an EMBL/GenBank/DDBJ whole genome shotgun (WGS) entry which is preliminary data.</text>
</comment>
<protein>
    <recommendedName>
        <fullName evidence="3">XRE family transcriptional regulator</fullName>
    </recommendedName>
</protein>
<name>A0A1Z5YW32_9PROT</name>
<reference evidence="1 2" key="1">
    <citation type="submission" date="2014-06" db="EMBL/GenBank/DDBJ databases">
        <authorList>
            <person name="Ju J."/>
            <person name="Zhang J."/>
        </authorList>
    </citation>
    <scope>NUCLEOTIDE SEQUENCE [LARGE SCALE GENOMIC DNA]</scope>
    <source>
        <strain evidence="1 2">DsW_47</strain>
    </source>
</reference>
<accession>A0A1Z5YW32</accession>
<evidence type="ECO:0000313" key="1">
    <source>
        <dbReference type="EMBL" id="OUJ03180.1"/>
    </source>
</evidence>
<organism evidence="1 2">
    <name type="scientific">Acetobacter cibinongensis</name>
    <dbReference type="NCBI Taxonomy" id="146475"/>
    <lineage>
        <taxon>Bacteria</taxon>
        <taxon>Pseudomonadati</taxon>
        <taxon>Pseudomonadota</taxon>
        <taxon>Alphaproteobacteria</taxon>
        <taxon>Acetobacterales</taxon>
        <taxon>Acetobacteraceae</taxon>
        <taxon>Acetobacter</taxon>
    </lineage>
</organism>
<gene>
    <name evidence="1" type="ORF">HK14_03175</name>
</gene>
<evidence type="ECO:0008006" key="3">
    <source>
        <dbReference type="Google" id="ProtNLM"/>
    </source>
</evidence>
<dbReference type="RefSeq" id="WP_086650849.1">
    <property type="nucleotide sequence ID" value="NZ_JOMQ01000016.1"/>
</dbReference>
<evidence type="ECO:0000313" key="2">
    <source>
        <dbReference type="Proteomes" id="UP000196086"/>
    </source>
</evidence>
<dbReference type="Proteomes" id="UP000196086">
    <property type="component" value="Unassembled WGS sequence"/>
</dbReference>
<dbReference type="AlphaFoldDB" id="A0A1Z5YW32"/>
<sequence>MIDTSGLIDLRGVYALLNKRVAQAGGNNAFAKENRVHKTTVSNWSNTNREVTDKLLDILGLEEVRLYRPKTNRRGGRNG</sequence>